<protein>
    <recommendedName>
        <fullName evidence="2">DNA polymerase III subunit delta</fullName>
        <ecNumber evidence="1">2.7.7.7</ecNumber>
    </recommendedName>
</protein>
<proteinExistence type="inferred from homology"/>
<accession>A0A1J5FPH4</accession>
<dbReference type="InterPro" id="IPR010372">
    <property type="entry name" value="DNA_pol3_delta_N"/>
</dbReference>
<dbReference type="NCBIfam" id="TIGR01128">
    <property type="entry name" value="holA"/>
    <property type="match status" value="1"/>
</dbReference>
<comment type="similarity">
    <text evidence="7">Belongs to the DNA polymerase HolA subunit family.</text>
</comment>
<name>A0A1J5FPH4_9BACT</name>
<comment type="catalytic activity">
    <reaction evidence="8">
        <text>DNA(n) + a 2'-deoxyribonucleoside 5'-triphosphate = DNA(n+1) + diphosphate</text>
        <dbReference type="Rhea" id="RHEA:22508"/>
        <dbReference type="Rhea" id="RHEA-COMP:17339"/>
        <dbReference type="Rhea" id="RHEA-COMP:17340"/>
        <dbReference type="ChEBI" id="CHEBI:33019"/>
        <dbReference type="ChEBI" id="CHEBI:61560"/>
        <dbReference type="ChEBI" id="CHEBI:173112"/>
        <dbReference type="EC" id="2.7.7.7"/>
    </reaction>
</comment>
<evidence type="ECO:0000256" key="7">
    <source>
        <dbReference type="ARBA" id="ARBA00034754"/>
    </source>
</evidence>
<keyword evidence="6" id="KW-0239">DNA-directed DNA polymerase</keyword>
<dbReference type="PANTHER" id="PTHR34388:SF1">
    <property type="entry name" value="DNA POLYMERASE III SUBUNIT DELTA"/>
    <property type="match status" value="1"/>
</dbReference>
<evidence type="ECO:0000259" key="9">
    <source>
        <dbReference type="Pfam" id="PF06144"/>
    </source>
</evidence>
<reference evidence="11 12" key="1">
    <citation type="journal article" date="2016" name="Environ. Microbiol.">
        <title>Genomic resolution of a cold subsurface aquifer community provides metabolic insights for novel microbes adapted to high CO concentrations.</title>
        <authorList>
            <person name="Probst A.J."/>
            <person name="Castelle C.J."/>
            <person name="Singh A."/>
            <person name="Brown C.T."/>
            <person name="Anantharaman K."/>
            <person name="Sharon I."/>
            <person name="Hug L.A."/>
            <person name="Burstein D."/>
            <person name="Emerson J.B."/>
            <person name="Thomas B.C."/>
            <person name="Banfield J.F."/>
        </authorList>
    </citation>
    <scope>NUCLEOTIDE SEQUENCE [LARGE SCALE GENOMIC DNA]</scope>
    <source>
        <strain evidence="11">CG2_30_39_24</strain>
    </source>
</reference>
<evidence type="ECO:0000313" key="12">
    <source>
        <dbReference type="Proteomes" id="UP000183922"/>
    </source>
</evidence>
<evidence type="ECO:0000256" key="2">
    <source>
        <dbReference type="ARBA" id="ARBA00017703"/>
    </source>
</evidence>
<evidence type="ECO:0000256" key="8">
    <source>
        <dbReference type="ARBA" id="ARBA00049244"/>
    </source>
</evidence>
<organism evidence="11 12">
    <name type="scientific">Candidatus Kuenenbacteria bacterium CG2_30_39_24</name>
    <dbReference type="NCBI Taxonomy" id="1805236"/>
    <lineage>
        <taxon>Bacteria</taxon>
        <taxon>Candidatus Kueneniibacteriota</taxon>
    </lineage>
</organism>
<gene>
    <name evidence="11" type="ORF">AUK13_00055</name>
</gene>
<dbReference type="Proteomes" id="UP000183922">
    <property type="component" value="Unassembled WGS sequence"/>
</dbReference>
<dbReference type="SUPFAM" id="SSF48019">
    <property type="entry name" value="post-AAA+ oligomerization domain-like"/>
    <property type="match status" value="1"/>
</dbReference>
<dbReference type="InterPro" id="IPR048466">
    <property type="entry name" value="DNA_pol3_delta-like_C"/>
</dbReference>
<evidence type="ECO:0000256" key="6">
    <source>
        <dbReference type="ARBA" id="ARBA00022932"/>
    </source>
</evidence>
<dbReference type="InterPro" id="IPR005790">
    <property type="entry name" value="DNA_polIII_delta"/>
</dbReference>
<evidence type="ECO:0000313" key="11">
    <source>
        <dbReference type="EMBL" id="OIP56936.1"/>
    </source>
</evidence>
<sequence length="316" mass="36098">MVIFLYGPDTFRAREKLNSLKEKFIRQVDKSGFNLAALDGEKISIDEFNKAVATQSFLSPKRMIVARDVFKRQKNFQTEVLEILKKGNYRDSLKDNVIIFWDEKPDKRSALFKYLAGGKFKEEFELLLNNDLVKWIEARVRQKGGRINLQNAGLLASKSDGNLWALAGEIDKLIARTRQGEIAQEDIGESVLFKIDDNIFNLCDAIALKNKQLALKLINDQLAAGVNDIYLLTMIVRQFRILIQVRNELDKGESNSRSIASKLSLHPFAIQKAIPQASKYSFLELKRIYNKLLETDIRLKLGESGQTVLELFIVEI</sequence>
<dbReference type="InterPro" id="IPR008921">
    <property type="entry name" value="DNA_pol3_clamp-load_cplx_C"/>
</dbReference>
<dbReference type="Gene3D" id="1.20.272.10">
    <property type="match status" value="1"/>
</dbReference>
<dbReference type="EC" id="2.7.7.7" evidence="1"/>
<dbReference type="AlphaFoldDB" id="A0A1J5FPH4"/>
<dbReference type="GO" id="GO:0003887">
    <property type="term" value="F:DNA-directed DNA polymerase activity"/>
    <property type="evidence" value="ECO:0007669"/>
    <property type="project" value="UniProtKB-KW"/>
</dbReference>
<dbReference type="GO" id="GO:0006261">
    <property type="term" value="P:DNA-templated DNA replication"/>
    <property type="evidence" value="ECO:0007669"/>
    <property type="project" value="TreeGrafter"/>
</dbReference>
<dbReference type="EMBL" id="MNYR01000002">
    <property type="protein sequence ID" value="OIP56936.1"/>
    <property type="molecule type" value="Genomic_DNA"/>
</dbReference>
<evidence type="ECO:0000256" key="4">
    <source>
        <dbReference type="ARBA" id="ARBA00022695"/>
    </source>
</evidence>
<evidence type="ECO:0000256" key="5">
    <source>
        <dbReference type="ARBA" id="ARBA00022705"/>
    </source>
</evidence>
<keyword evidence="3" id="KW-0808">Transferase</keyword>
<dbReference type="InterPro" id="IPR027417">
    <property type="entry name" value="P-loop_NTPase"/>
</dbReference>
<dbReference type="Pfam" id="PF21694">
    <property type="entry name" value="DNA_pol3_delta_C"/>
    <property type="match status" value="1"/>
</dbReference>
<comment type="caution">
    <text evidence="11">The sequence shown here is derived from an EMBL/GenBank/DDBJ whole genome shotgun (WGS) entry which is preliminary data.</text>
</comment>
<evidence type="ECO:0000256" key="3">
    <source>
        <dbReference type="ARBA" id="ARBA00022679"/>
    </source>
</evidence>
<keyword evidence="4" id="KW-0548">Nucleotidyltransferase</keyword>
<dbReference type="Pfam" id="PF06144">
    <property type="entry name" value="DNA_pol3_delta"/>
    <property type="match status" value="1"/>
</dbReference>
<dbReference type="STRING" id="1805236.AUK13_00055"/>
<dbReference type="Gene3D" id="1.10.8.60">
    <property type="match status" value="1"/>
</dbReference>
<feature type="domain" description="DNA polymerase III delta N-terminal" evidence="9">
    <location>
        <begin position="4"/>
        <end position="116"/>
    </location>
</feature>
<feature type="domain" description="DNA polymerase III delta subunit-like C-terminal" evidence="10">
    <location>
        <begin position="197"/>
        <end position="315"/>
    </location>
</feature>
<evidence type="ECO:0000259" key="10">
    <source>
        <dbReference type="Pfam" id="PF21694"/>
    </source>
</evidence>
<dbReference type="PANTHER" id="PTHR34388">
    <property type="entry name" value="DNA POLYMERASE III SUBUNIT DELTA"/>
    <property type="match status" value="1"/>
</dbReference>
<dbReference type="GO" id="GO:0003677">
    <property type="term" value="F:DNA binding"/>
    <property type="evidence" value="ECO:0007669"/>
    <property type="project" value="InterPro"/>
</dbReference>
<dbReference type="GO" id="GO:0009360">
    <property type="term" value="C:DNA polymerase III complex"/>
    <property type="evidence" value="ECO:0007669"/>
    <property type="project" value="InterPro"/>
</dbReference>
<dbReference type="Gene3D" id="3.40.50.300">
    <property type="entry name" value="P-loop containing nucleotide triphosphate hydrolases"/>
    <property type="match status" value="1"/>
</dbReference>
<dbReference type="SUPFAM" id="SSF52540">
    <property type="entry name" value="P-loop containing nucleoside triphosphate hydrolases"/>
    <property type="match status" value="1"/>
</dbReference>
<evidence type="ECO:0000256" key="1">
    <source>
        <dbReference type="ARBA" id="ARBA00012417"/>
    </source>
</evidence>
<keyword evidence="5" id="KW-0235">DNA replication</keyword>